<dbReference type="RefSeq" id="WP_269441662.1">
    <property type="nucleotide sequence ID" value="NZ_CP097463.1"/>
</dbReference>
<evidence type="ECO:0000256" key="1">
    <source>
        <dbReference type="ARBA" id="ARBA00004193"/>
    </source>
</evidence>
<dbReference type="InterPro" id="IPR023765">
    <property type="entry name" value="SBP_5_CS"/>
</dbReference>
<evidence type="ECO:0000259" key="6">
    <source>
        <dbReference type="Pfam" id="PF00496"/>
    </source>
</evidence>
<feature type="signal peptide" evidence="5">
    <location>
        <begin position="1"/>
        <end position="34"/>
    </location>
</feature>
<dbReference type="Gene3D" id="3.10.105.10">
    <property type="entry name" value="Dipeptide-binding Protein, Domain 3"/>
    <property type="match status" value="1"/>
</dbReference>
<organism evidence="7 8">
    <name type="scientific">Jatrophihabitans cynanchi</name>
    <dbReference type="NCBI Taxonomy" id="2944128"/>
    <lineage>
        <taxon>Bacteria</taxon>
        <taxon>Bacillati</taxon>
        <taxon>Actinomycetota</taxon>
        <taxon>Actinomycetes</taxon>
        <taxon>Jatrophihabitantales</taxon>
        <taxon>Jatrophihabitantaceae</taxon>
        <taxon>Jatrophihabitans</taxon>
    </lineage>
</organism>
<dbReference type="Proteomes" id="UP001164693">
    <property type="component" value="Chromosome"/>
</dbReference>
<evidence type="ECO:0000256" key="5">
    <source>
        <dbReference type="SAM" id="SignalP"/>
    </source>
</evidence>
<dbReference type="PIRSF" id="PIRSF002741">
    <property type="entry name" value="MppA"/>
    <property type="match status" value="1"/>
</dbReference>
<dbReference type="PANTHER" id="PTHR30290">
    <property type="entry name" value="PERIPLASMIC BINDING COMPONENT OF ABC TRANSPORTER"/>
    <property type="match status" value="1"/>
</dbReference>
<dbReference type="Gene3D" id="3.90.76.10">
    <property type="entry name" value="Dipeptide-binding Protein, Domain 1"/>
    <property type="match status" value="1"/>
</dbReference>
<dbReference type="EMBL" id="CP097463">
    <property type="protein sequence ID" value="WAX55159.1"/>
    <property type="molecule type" value="Genomic_DNA"/>
</dbReference>
<dbReference type="SUPFAM" id="SSF53850">
    <property type="entry name" value="Periplasmic binding protein-like II"/>
    <property type="match status" value="1"/>
</dbReference>
<dbReference type="InterPro" id="IPR000914">
    <property type="entry name" value="SBP_5_dom"/>
</dbReference>
<feature type="domain" description="Solute-binding protein family 5" evidence="6">
    <location>
        <begin position="95"/>
        <end position="429"/>
    </location>
</feature>
<keyword evidence="8" id="KW-1185">Reference proteome</keyword>
<comment type="similarity">
    <text evidence="2">Belongs to the bacterial solute-binding protein 5 family.</text>
</comment>
<dbReference type="CDD" id="cd00995">
    <property type="entry name" value="PBP2_NikA_DppA_OppA_like"/>
    <property type="match status" value="1"/>
</dbReference>
<dbReference type="Pfam" id="PF00496">
    <property type="entry name" value="SBP_bac_5"/>
    <property type="match status" value="1"/>
</dbReference>
<protein>
    <submittedName>
        <fullName evidence="7">ABC transporter substrate-binding protein</fullName>
    </submittedName>
</protein>
<dbReference type="PROSITE" id="PS01040">
    <property type="entry name" value="SBP_BACTERIAL_5"/>
    <property type="match status" value="1"/>
</dbReference>
<dbReference type="PANTHER" id="PTHR30290:SF9">
    <property type="entry name" value="OLIGOPEPTIDE-BINDING PROTEIN APPA"/>
    <property type="match status" value="1"/>
</dbReference>
<accession>A0ABY7JS52</accession>
<evidence type="ECO:0000256" key="4">
    <source>
        <dbReference type="ARBA" id="ARBA00022729"/>
    </source>
</evidence>
<keyword evidence="4 5" id="KW-0732">Signal</keyword>
<dbReference type="InterPro" id="IPR030678">
    <property type="entry name" value="Peptide/Ni-bd"/>
</dbReference>
<feature type="chain" id="PRO_5046251095" evidence="5">
    <location>
        <begin position="35"/>
        <end position="520"/>
    </location>
</feature>
<sequence length="520" mass="56326">MIRPKREPRPRRHRYRSAAALGATAAVVAVTLSACTGSSSGGGQNSADGQRLVIGLSAEIMNLDPGLAPTGGRETIAIRDSIFDTLVTQGDELRPKPRLAESWSNPDARTWVFKLRKGVKFTNGEPFNAEVAKYNIERVLDSKLQLSYYSQLSAIVSDVKAVDDMTLQLTTKSAAPGLLTILDYMQIVPEQYMKKVGDKQFNTAPIGSGPFKFDKREGDQVYLTRNDDYWGGKPKLKTVVFQTIPEVSARVAALQSGAINIANEIPPDVAKTLTGDTKTETVSGTRIFFLGMNVKAKPFDDPAVRRAVVQAVDTQSIAKNLYVGEAQPLNQDAFKAMLGYQPNIPGNTFDQAAASAVLKNVTTPVVIDVTQADATLGQAVLGQLQAAGLKAQIQTVEDSAFDTKTEAGQEQAYLSSWGVAEGDLDALIIRHFWSGRDDTSKYTNYSNPSLDDQIKQEQSTVDPAARQKIFAGIMQTLLADAPWVPIVTPNEIYGVSSNVTGWTPSPIGLFHLLNTQVGRS</sequence>
<comment type="subcellular location">
    <subcellularLocation>
        <location evidence="1">Cell membrane</location>
        <topology evidence="1">Lipid-anchor</topology>
    </subcellularLocation>
</comment>
<evidence type="ECO:0000256" key="2">
    <source>
        <dbReference type="ARBA" id="ARBA00005695"/>
    </source>
</evidence>
<reference evidence="7" key="1">
    <citation type="submission" date="2022-05" db="EMBL/GenBank/DDBJ databases">
        <title>Jatrophihabitans sp. SB3-54 whole genome sequence.</title>
        <authorList>
            <person name="Suh M.K."/>
            <person name="Eom M.K."/>
            <person name="Kim J.S."/>
            <person name="Kim H.S."/>
            <person name="Do H.E."/>
            <person name="Shin Y.K."/>
            <person name="Lee J.-S."/>
        </authorList>
    </citation>
    <scope>NUCLEOTIDE SEQUENCE</scope>
    <source>
        <strain evidence="7">SB3-54</strain>
    </source>
</reference>
<dbReference type="InterPro" id="IPR039424">
    <property type="entry name" value="SBP_5"/>
</dbReference>
<evidence type="ECO:0000313" key="7">
    <source>
        <dbReference type="EMBL" id="WAX55159.1"/>
    </source>
</evidence>
<gene>
    <name evidence="7" type="ORF">M6B22_11365</name>
</gene>
<dbReference type="Gene3D" id="3.40.190.10">
    <property type="entry name" value="Periplasmic binding protein-like II"/>
    <property type="match status" value="1"/>
</dbReference>
<evidence type="ECO:0000313" key="8">
    <source>
        <dbReference type="Proteomes" id="UP001164693"/>
    </source>
</evidence>
<proteinExistence type="inferred from homology"/>
<dbReference type="PROSITE" id="PS51257">
    <property type="entry name" value="PROKAR_LIPOPROTEIN"/>
    <property type="match status" value="1"/>
</dbReference>
<name>A0ABY7JS52_9ACTN</name>
<keyword evidence="3" id="KW-0813">Transport</keyword>
<evidence type="ECO:0000256" key="3">
    <source>
        <dbReference type="ARBA" id="ARBA00022448"/>
    </source>
</evidence>